<organism evidence="2 3">
    <name type="scientific">Vagococcus intermedius</name>
    <dbReference type="NCBI Taxonomy" id="2991418"/>
    <lineage>
        <taxon>Bacteria</taxon>
        <taxon>Bacillati</taxon>
        <taxon>Bacillota</taxon>
        <taxon>Bacilli</taxon>
        <taxon>Lactobacillales</taxon>
        <taxon>Enterococcaceae</taxon>
        <taxon>Vagococcus</taxon>
    </lineage>
</organism>
<evidence type="ECO:0000313" key="2">
    <source>
        <dbReference type="EMBL" id="WEG73295.1"/>
    </source>
</evidence>
<dbReference type="EMBL" id="CP110232">
    <property type="protein sequence ID" value="WEG73295.1"/>
    <property type="molecule type" value="Genomic_DNA"/>
</dbReference>
<evidence type="ECO:0000313" key="3">
    <source>
        <dbReference type="Proteomes" id="UP001179647"/>
    </source>
</evidence>
<dbReference type="KEGG" id="vie:OL234_10225"/>
<proteinExistence type="predicted"/>
<keyword evidence="3" id="KW-1185">Reference proteome</keyword>
<feature type="region of interest" description="Disordered" evidence="1">
    <location>
        <begin position="31"/>
        <end position="54"/>
    </location>
</feature>
<name>A0AAF0CUS9_9ENTE</name>
<sequence>MKFSKTLGAVTLVTILVGGAFWLGTPEQSDATNLETNQEMTTQTKSRENDTQRHRLANRDCCKLSTNQEYHYDNDNAF</sequence>
<dbReference type="AlphaFoldDB" id="A0AAF0CUS9"/>
<feature type="compositionally biased region" description="Polar residues" evidence="1">
    <location>
        <begin position="31"/>
        <end position="44"/>
    </location>
</feature>
<feature type="compositionally biased region" description="Basic and acidic residues" evidence="1">
    <location>
        <begin position="45"/>
        <end position="54"/>
    </location>
</feature>
<accession>A0AAF0CUS9</accession>
<dbReference type="Proteomes" id="UP001179647">
    <property type="component" value="Chromosome"/>
</dbReference>
<evidence type="ECO:0000256" key="1">
    <source>
        <dbReference type="SAM" id="MobiDB-lite"/>
    </source>
</evidence>
<gene>
    <name evidence="2" type="ORF">OL234_10225</name>
</gene>
<reference evidence="2" key="1">
    <citation type="submission" date="2022-10" db="EMBL/GenBank/DDBJ databases">
        <title>Vagococcus sp. isolated from poultry meat.</title>
        <authorList>
            <person name="Johansson P."/>
            <person name="Bjorkroth J."/>
        </authorList>
    </citation>
    <scope>NUCLEOTIDE SEQUENCE</scope>
    <source>
        <strain evidence="2">STAA11</strain>
    </source>
</reference>
<dbReference type="RefSeq" id="WP_275469098.1">
    <property type="nucleotide sequence ID" value="NZ_CP110232.1"/>
</dbReference>
<protein>
    <submittedName>
        <fullName evidence="2">Uncharacterized protein</fullName>
    </submittedName>
</protein>